<evidence type="ECO:0008006" key="3">
    <source>
        <dbReference type="Google" id="ProtNLM"/>
    </source>
</evidence>
<name>A0A0L7QZH0_9HYME</name>
<proteinExistence type="predicted"/>
<dbReference type="GO" id="GO:0003676">
    <property type="term" value="F:nucleic acid binding"/>
    <property type="evidence" value="ECO:0007669"/>
    <property type="project" value="InterPro"/>
</dbReference>
<dbReference type="InterPro" id="IPR036397">
    <property type="entry name" value="RNaseH_sf"/>
</dbReference>
<reference evidence="1 2" key="1">
    <citation type="submission" date="2015-07" db="EMBL/GenBank/DDBJ databases">
        <title>The genome of Habropoda laboriosa.</title>
        <authorList>
            <person name="Pan H."/>
            <person name="Kapheim K."/>
        </authorList>
    </citation>
    <scope>NUCLEOTIDE SEQUENCE [LARGE SCALE GENOMIC DNA]</scope>
    <source>
        <strain evidence="1">0110345459</strain>
    </source>
</reference>
<dbReference type="AlphaFoldDB" id="A0A0L7QZH0"/>
<protein>
    <recommendedName>
        <fullName evidence="3">Histone-lysine N-methyltransferase SETMAR</fullName>
    </recommendedName>
</protein>
<dbReference type="EMBL" id="KQ414680">
    <property type="protein sequence ID" value="KOC64024.1"/>
    <property type="molecule type" value="Genomic_DNA"/>
</dbReference>
<sequence>RPPYSPDLSSAGFFSSPQTEKFNLKAIIMAMHCARLEKLREATSAKRAGLLNRNKVIIHHDNTRPHVAQNVQKSKVYAIDITIIRQLKENIHEKINNITADTFRNFVQNVLRRARICVANRSGLLDDIVFHV</sequence>
<evidence type="ECO:0000313" key="2">
    <source>
        <dbReference type="Proteomes" id="UP000053825"/>
    </source>
</evidence>
<dbReference type="Proteomes" id="UP000053825">
    <property type="component" value="Unassembled WGS sequence"/>
</dbReference>
<gene>
    <name evidence="1" type="ORF">WH47_02345</name>
</gene>
<feature type="non-terminal residue" evidence="1">
    <location>
        <position position="1"/>
    </location>
</feature>
<evidence type="ECO:0000313" key="1">
    <source>
        <dbReference type="EMBL" id="KOC64024.1"/>
    </source>
</evidence>
<organism evidence="1 2">
    <name type="scientific">Habropoda laboriosa</name>
    <dbReference type="NCBI Taxonomy" id="597456"/>
    <lineage>
        <taxon>Eukaryota</taxon>
        <taxon>Metazoa</taxon>
        <taxon>Ecdysozoa</taxon>
        <taxon>Arthropoda</taxon>
        <taxon>Hexapoda</taxon>
        <taxon>Insecta</taxon>
        <taxon>Pterygota</taxon>
        <taxon>Neoptera</taxon>
        <taxon>Endopterygota</taxon>
        <taxon>Hymenoptera</taxon>
        <taxon>Apocrita</taxon>
        <taxon>Aculeata</taxon>
        <taxon>Apoidea</taxon>
        <taxon>Anthophila</taxon>
        <taxon>Apidae</taxon>
        <taxon>Habropoda</taxon>
    </lineage>
</organism>
<dbReference type="Gene3D" id="3.30.420.10">
    <property type="entry name" value="Ribonuclease H-like superfamily/Ribonuclease H"/>
    <property type="match status" value="1"/>
</dbReference>
<accession>A0A0L7QZH0</accession>
<keyword evidence="2" id="KW-1185">Reference proteome</keyword>